<dbReference type="EMBL" id="CZPZ01000018">
    <property type="protein sequence ID" value="CUS36647.1"/>
    <property type="molecule type" value="Genomic_DNA"/>
</dbReference>
<accession>A0A0S4LGD7</accession>
<organism evidence="1 2">
    <name type="scientific">Candidatus Nitrospira nitrificans</name>
    <dbReference type="NCBI Taxonomy" id="1742973"/>
    <lineage>
        <taxon>Bacteria</taxon>
        <taxon>Pseudomonadati</taxon>
        <taxon>Nitrospirota</taxon>
        <taxon>Nitrospiria</taxon>
        <taxon>Nitrospirales</taxon>
        <taxon>Nitrospiraceae</taxon>
        <taxon>Nitrospira</taxon>
    </lineage>
</organism>
<keyword evidence="2" id="KW-1185">Reference proteome</keyword>
<dbReference type="Gene3D" id="2.30.110.10">
    <property type="entry name" value="Electron Transport, Fmn-binding Protein, Chain A"/>
    <property type="match status" value="1"/>
</dbReference>
<proteinExistence type="predicted"/>
<name>A0A0S4LGD7_9BACT</name>
<evidence type="ECO:0000313" key="2">
    <source>
        <dbReference type="Proteomes" id="UP000198736"/>
    </source>
</evidence>
<dbReference type="AlphaFoldDB" id="A0A0S4LGD7"/>
<gene>
    <name evidence="1" type="ORF">COMA2_250010</name>
</gene>
<protein>
    <submittedName>
        <fullName evidence="1">Uncharacterized protein</fullName>
    </submittedName>
</protein>
<evidence type="ECO:0000313" key="1">
    <source>
        <dbReference type="EMBL" id="CUS36647.1"/>
    </source>
</evidence>
<sequence length="111" mass="12754">MFARPCCSRCEMYDHLDRTYPLCSGRTDATVLLLSRLALNAVHLQNPLALKRMNLPGEATQLSPDAPPHNENKQRYLERFPQAEMMCADTHSVYPDHRSRNNSLLHTFVDQ</sequence>
<dbReference type="InterPro" id="IPR012349">
    <property type="entry name" value="Split_barrel_FMN-bd"/>
</dbReference>
<dbReference type="STRING" id="1742973.COMA2_250010"/>
<dbReference type="Proteomes" id="UP000198736">
    <property type="component" value="Unassembled WGS sequence"/>
</dbReference>
<reference evidence="2" key="1">
    <citation type="submission" date="2015-10" db="EMBL/GenBank/DDBJ databases">
        <authorList>
            <person name="Luecker S."/>
            <person name="Luecker S."/>
        </authorList>
    </citation>
    <scope>NUCLEOTIDE SEQUENCE [LARGE SCALE GENOMIC DNA]</scope>
</reference>